<keyword evidence="2" id="KW-0808">Transferase</keyword>
<feature type="domain" description="HPr kinase/phosphorylase C-terminal" evidence="1">
    <location>
        <begin position="7"/>
        <end position="84"/>
    </location>
</feature>
<dbReference type="PANTHER" id="PTHR30305">
    <property type="entry name" value="PROTEIN YJDM-RELATED"/>
    <property type="match status" value="1"/>
</dbReference>
<dbReference type="GO" id="GO:0016301">
    <property type="term" value="F:kinase activity"/>
    <property type="evidence" value="ECO:0007669"/>
    <property type="project" value="UniProtKB-KW"/>
</dbReference>
<name>A0ABT6MZG7_9SPHN</name>
<dbReference type="InterPro" id="IPR027417">
    <property type="entry name" value="P-loop_NTPase"/>
</dbReference>
<dbReference type="InterPro" id="IPR011104">
    <property type="entry name" value="Hpr_kin/Pase_C"/>
</dbReference>
<proteinExistence type="predicted"/>
<comment type="caution">
    <text evidence="2">The sequence shown here is derived from an EMBL/GenBank/DDBJ whole genome shotgun (WGS) entry which is preliminary data.</text>
</comment>
<evidence type="ECO:0000313" key="2">
    <source>
        <dbReference type="EMBL" id="MDH7638455.1"/>
    </source>
</evidence>
<gene>
    <name evidence="2" type="ORF">QGN17_06900</name>
</gene>
<evidence type="ECO:0000259" key="1">
    <source>
        <dbReference type="Pfam" id="PF07475"/>
    </source>
</evidence>
<protein>
    <submittedName>
        <fullName evidence="2">HPr kinase/phosphatase C-terminal domain-containing protein</fullName>
    </submittedName>
</protein>
<sequence length="141" mass="15019">MSQLSSDLLHASCVAIGGQAVLLSGRSGTGKSDLALRLIDRGAVLVSDDYTEVRRRDRKLYATPPARIVGKIEVRGIGIVDMPHLAEAEVALLIDLDGAVERMPEAATRRLAGIEVPVFTLAPLEASAPIKVELLLKALAR</sequence>
<dbReference type="Proteomes" id="UP001160625">
    <property type="component" value="Unassembled WGS sequence"/>
</dbReference>
<dbReference type="PANTHER" id="PTHR30305:SF1">
    <property type="entry name" value="HPR KINASE_PHOSPHORYLASE"/>
    <property type="match status" value="1"/>
</dbReference>
<dbReference type="EMBL" id="JARYGZ010000001">
    <property type="protein sequence ID" value="MDH7638455.1"/>
    <property type="molecule type" value="Genomic_DNA"/>
</dbReference>
<dbReference type="Pfam" id="PF07475">
    <property type="entry name" value="Hpr_kinase_C"/>
    <property type="match status" value="1"/>
</dbReference>
<accession>A0ABT6MZG7</accession>
<organism evidence="2 3">
    <name type="scientific">Sphingomonas oryzagri</name>
    <dbReference type="NCBI Taxonomy" id="3042314"/>
    <lineage>
        <taxon>Bacteria</taxon>
        <taxon>Pseudomonadati</taxon>
        <taxon>Pseudomonadota</taxon>
        <taxon>Alphaproteobacteria</taxon>
        <taxon>Sphingomonadales</taxon>
        <taxon>Sphingomonadaceae</taxon>
        <taxon>Sphingomonas</taxon>
    </lineage>
</organism>
<reference evidence="2" key="1">
    <citation type="submission" date="2023-04" db="EMBL/GenBank/DDBJ databases">
        <title>Sphingomonas sp. MAHUQ-71 isolated from rice field.</title>
        <authorList>
            <person name="Huq M.A."/>
        </authorList>
    </citation>
    <scope>NUCLEOTIDE SEQUENCE</scope>
    <source>
        <strain evidence="2">MAHUQ-71</strain>
    </source>
</reference>
<dbReference type="CDD" id="cd01918">
    <property type="entry name" value="HprK_C"/>
    <property type="match status" value="1"/>
</dbReference>
<keyword evidence="3" id="KW-1185">Reference proteome</keyword>
<dbReference type="SUPFAM" id="SSF53795">
    <property type="entry name" value="PEP carboxykinase-like"/>
    <property type="match status" value="1"/>
</dbReference>
<evidence type="ECO:0000313" key="3">
    <source>
        <dbReference type="Proteomes" id="UP001160625"/>
    </source>
</evidence>
<dbReference type="RefSeq" id="WP_281043760.1">
    <property type="nucleotide sequence ID" value="NZ_JARYGZ010000001.1"/>
</dbReference>
<dbReference type="Gene3D" id="3.40.50.300">
    <property type="entry name" value="P-loop containing nucleotide triphosphate hydrolases"/>
    <property type="match status" value="1"/>
</dbReference>
<keyword evidence="2" id="KW-0418">Kinase</keyword>